<dbReference type="Proteomes" id="UP000078430">
    <property type="component" value="Chromosome"/>
</dbReference>
<keyword evidence="1" id="KW-0812">Transmembrane</keyword>
<dbReference type="EMBL" id="CP014349">
    <property type="protein sequence ID" value="ANA43387.1"/>
    <property type="molecule type" value="Genomic_DNA"/>
</dbReference>
<keyword evidence="3" id="KW-1185">Reference proteome</keyword>
<name>A0ABM6AR12_BORHE</name>
<evidence type="ECO:0000313" key="3">
    <source>
        <dbReference type="Proteomes" id="UP000078430"/>
    </source>
</evidence>
<feature type="transmembrane region" description="Helical" evidence="1">
    <location>
        <begin position="24"/>
        <end position="42"/>
    </location>
</feature>
<proteinExistence type="predicted"/>
<keyword evidence="1" id="KW-1133">Transmembrane helix</keyword>
<feature type="transmembrane region" description="Helical" evidence="1">
    <location>
        <begin position="49"/>
        <end position="74"/>
    </location>
</feature>
<reference evidence="2 3" key="1">
    <citation type="journal article" date="2016" name="Genome Announc.">
        <title>Chromosome and Plasmids of the Tick-Borne Relapsing Fever Agent Borrelia hermsii.</title>
        <authorList>
            <person name="Barbour A.G."/>
        </authorList>
    </citation>
    <scope>NUCLEOTIDE SEQUENCE [LARGE SCALE GENOMIC DNA]</scope>
    <source>
        <strain evidence="2 3">HS1</strain>
    </source>
</reference>
<accession>A0ABM6AR12</accession>
<evidence type="ECO:0000256" key="1">
    <source>
        <dbReference type="SAM" id="Phobius"/>
    </source>
</evidence>
<sequence length="86" mass="9806">MVVFILCLISKSCAYYFSNLNYYELVSTFIFIFASIVVFESFKAHRYLVVFLEASGIPNVCFCIEAGVIVFYTLPVVYLGGTNFRL</sequence>
<protein>
    <submittedName>
        <fullName evidence="2">Uncharacterized protein</fullName>
    </submittedName>
</protein>
<organism evidence="2 3">
    <name type="scientific">Borrelia hermsii HS1</name>
    <dbReference type="NCBI Taxonomy" id="1867252"/>
    <lineage>
        <taxon>Bacteria</taxon>
        <taxon>Pseudomonadati</taxon>
        <taxon>Spirochaetota</taxon>
        <taxon>Spirochaetia</taxon>
        <taxon>Spirochaetales</taxon>
        <taxon>Borreliaceae</taxon>
        <taxon>Borrelia</taxon>
    </lineage>
</organism>
<gene>
    <name evidence="2" type="ORF">AXX13_02925</name>
</gene>
<evidence type="ECO:0000313" key="2">
    <source>
        <dbReference type="EMBL" id="ANA43387.1"/>
    </source>
</evidence>
<keyword evidence="1" id="KW-0472">Membrane</keyword>